<evidence type="ECO:0000256" key="1">
    <source>
        <dbReference type="SAM" id="MobiDB-lite"/>
    </source>
</evidence>
<feature type="region of interest" description="Disordered" evidence="1">
    <location>
        <begin position="1"/>
        <end position="40"/>
    </location>
</feature>
<feature type="compositionally biased region" description="Basic and acidic residues" evidence="1">
    <location>
        <begin position="29"/>
        <end position="40"/>
    </location>
</feature>
<feature type="compositionally biased region" description="Basic and acidic residues" evidence="1">
    <location>
        <begin position="74"/>
        <end position="83"/>
    </location>
</feature>
<gene>
    <name evidence="2" type="ORF">D8674_039575</name>
</gene>
<protein>
    <submittedName>
        <fullName evidence="2">Uncharacterized protein</fullName>
    </submittedName>
</protein>
<accession>A0A5N5FN04</accession>
<sequence>MKKKKGKKVEGRKKESGREERREKKKGKSGKEVEGRKETKEKWAINRELRGTRSWKKVTIKPLERGKLKPRGKRAIDGEHSNIVEKGSHKERKAESLLHFKLVRD</sequence>
<name>A0A5N5FN04_9ROSA</name>
<organism evidence="2 3">
    <name type="scientific">Pyrus ussuriensis x Pyrus communis</name>
    <dbReference type="NCBI Taxonomy" id="2448454"/>
    <lineage>
        <taxon>Eukaryota</taxon>
        <taxon>Viridiplantae</taxon>
        <taxon>Streptophyta</taxon>
        <taxon>Embryophyta</taxon>
        <taxon>Tracheophyta</taxon>
        <taxon>Spermatophyta</taxon>
        <taxon>Magnoliopsida</taxon>
        <taxon>eudicotyledons</taxon>
        <taxon>Gunneridae</taxon>
        <taxon>Pentapetalae</taxon>
        <taxon>rosids</taxon>
        <taxon>fabids</taxon>
        <taxon>Rosales</taxon>
        <taxon>Rosaceae</taxon>
        <taxon>Amygdaloideae</taxon>
        <taxon>Maleae</taxon>
        <taxon>Pyrus</taxon>
    </lineage>
</organism>
<feature type="region of interest" description="Disordered" evidence="1">
    <location>
        <begin position="64"/>
        <end position="83"/>
    </location>
</feature>
<dbReference type="AlphaFoldDB" id="A0A5N5FN04"/>
<keyword evidence="3" id="KW-1185">Reference proteome</keyword>
<reference evidence="2 3" key="1">
    <citation type="submission" date="2019-09" db="EMBL/GenBank/DDBJ databases">
        <authorList>
            <person name="Ou C."/>
        </authorList>
    </citation>
    <scope>NUCLEOTIDE SEQUENCE [LARGE SCALE GENOMIC DNA]</scope>
    <source>
        <strain evidence="2">S2</strain>
        <tissue evidence="2">Leaf</tissue>
    </source>
</reference>
<dbReference type="EMBL" id="SMOL01000627">
    <property type="protein sequence ID" value="KAB2604383.1"/>
    <property type="molecule type" value="Genomic_DNA"/>
</dbReference>
<dbReference type="Proteomes" id="UP000327157">
    <property type="component" value="Unassembled WGS sequence"/>
</dbReference>
<evidence type="ECO:0000313" key="2">
    <source>
        <dbReference type="EMBL" id="KAB2604383.1"/>
    </source>
</evidence>
<evidence type="ECO:0000313" key="3">
    <source>
        <dbReference type="Proteomes" id="UP000327157"/>
    </source>
</evidence>
<comment type="caution">
    <text evidence="2">The sequence shown here is derived from an EMBL/GenBank/DDBJ whole genome shotgun (WGS) entry which is preliminary data.</text>
</comment>
<proteinExistence type="predicted"/>
<feature type="compositionally biased region" description="Basic and acidic residues" evidence="1">
    <location>
        <begin position="8"/>
        <end position="22"/>
    </location>
</feature>
<reference evidence="2 3" key="2">
    <citation type="submission" date="2019-11" db="EMBL/GenBank/DDBJ databases">
        <title>A de novo genome assembly of a pear dwarfing rootstock.</title>
        <authorList>
            <person name="Wang F."/>
            <person name="Wang J."/>
            <person name="Li S."/>
            <person name="Zhang Y."/>
            <person name="Fang M."/>
            <person name="Ma L."/>
            <person name="Zhao Y."/>
            <person name="Jiang S."/>
        </authorList>
    </citation>
    <scope>NUCLEOTIDE SEQUENCE [LARGE SCALE GENOMIC DNA]</scope>
    <source>
        <strain evidence="2">S2</strain>
        <tissue evidence="2">Leaf</tissue>
    </source>
</reference>